<accession>A0A3N7FLV8</accession>
<evidence type="ECO:0000313" key="2">
    <source>
        <dbReference type="Proteomes" id="UP000006729"/>
    </source>
</evidence>
<sequence>MVSFLRYGMDLNSKTYARTREWLLKMAGDVKCWIKIL</sequence>
<dbReference type="AlphaFoldDB" id="A0A3N7FLV8"/>
<reference evidence="1 2" key="1">
    <citation type="journal article" date="2006" name="Science">
        <title>The genome of black cottonwood, Populus trichocarpa (Torr. &amp; Gray).</title>
        <authorList>
            <person name="Tuskan G.A."/>
            <person name="Difazio S."/>
            <person name="Jansson S."/>
            <person name="Bohlmann J."/>
            <person name="Grigoriev I."/>
            <person name="Hellsten U."/>
            <person name="Putnam N."/>
            <person name="Ralph S."/>
            <person name="Rombauts S."/>
            <person name="Salamov A."/>
            <person name="Schein J."/>
            <person name="Sterck L."/>
            <person name="Aerts A."/>
            <person name="Bhalerao R.R."/>
            <person name="Bhalerao R.P."/>
            <person name="Blaudez D."/>
            <person name="Boerjan W."/>
            <person name="Brun A."/>
            <person name="Brunner A."/>
            <person name="Busov V."/>
            <person name="Campbell M."/>
            <person name="Carlson J."/>
            <person name="Chalot M."/>
            <person name="Chapman J."/>
            <person name="Chen G.L."/>
            <person name="Cooper D."/>
            <person name="Coutinho P.M."/>
            <person name="Couturier J."/>
            <person name="Covert S."/>
            <person name="Cronk Q."/>
            <person name="Cunningham R."/>
            <person name="Davis J."/>
            <person name="Degroeve S."/>
            <person name="Dejardin A."/>
            <person name="Depamphilis C."/>
            <person name="Detter J."/>
            <person name="Dirks B."/>
            <person name="Dubchak I."/>
            <person name="Duplessis S."/>
            <person name="Ehlting J."/>
            <person name="Ellis B."/>
            <person name="Gendler K."/>
            <person name="Goodstein D."/>
            <person name="Gribskov M."/>
            <person name="Grimwood J."/>
            <person name="Groover A."/>
            <person name="Gunter L."/>
            <person name="Hamberger B."/>
            <person name="Heinze B."/>
            <person name="Helariutta Y."/>
            <person name="Henrissat B."/>
            <person name="Holligan D."/>
            <person name="Holt R."/>
            <person name="Huang W."/>
            <person name="Islam-Faridi N."/>
            <person name="Jones S."/>
            <person name="Jones-Rhoades M."/>
            <person name="Jorgensen R."/>
            <person name="Joshi C."/>
            <person name="Kangasjarvi J."/>
            <person name="Karlsson J."/>
            <person name="Kelleher C."/>
            <person name="Kirkpatrick R."/>
            <person name="Kirst M."/>
            <person name="Kohler A."/>
            <person name="Kalluri U."/>
            <person name="Larimer F."/>
            <person name="Leebens-Mack J."/>
            <person name="Leple J.C."/>
            <person name="Locascio P."/>
            <person name="Lou Y."/>
            <person name="Lucas S."/>
            <person name="Martin F."/>
            <person name="Montanini B."/>
            <person name="Napoli C."/>
            <person name="Nelson D.R."/>
            <person name="Nelson C."/>
            <person name="Nieminen K."/>
            <person name="Nilsson O."/>
            <person name="Pereda V."/>
            <person name="Peter G."/>
            <person name="Philippe R."/>
            <person name="Pilate G."/>
            <person name="Poliakov A."/>
            <person name="Razumovskaya J."/>
            <person name="Richardson P."/>
            <person name="Rinaldi C."/>
            <person name="Ritland K."/>
            <person name="Rouze P."/>
            <person name="Ryaboy D."/>
            <person name="Schmutz J."/>
            <person name="Schrader J."/>
            <person name="Segerman B."/>
            <person name="Shin H."/>
            <person name="Siddiqui A."/>
            <person name="Sterky F."/>
            <person name="Terry A."/>
            <person name="Tsai C.J."/>
            <person name="Uberbacher E."/>
            <person name="Unneberg P."/>
            <person name="Vahala J."/>
            <person name="Wall K."/>
            <person name="Wessler S."/>
            <person name="Yang G."/>
            <person name="Yin T."/>
            <person name="Douglas C."/>
            <person name="Marra M."/>
            <person name="Sandberg G."/>
            <person name="Van de Peer Y."/>
            <person name="Rokhsar D."/>
        </authorList>
    </citation>
    <scope>NUCLEOTIDE SEQUENCE [LARGE SCALE GENOMIC DNA]</scope>
    <source>
        <strain evidence="2">cv. Nisqually</strain>
    </source>
</reference>
<protein>
    <submittedName>
        <fullName evidence="1">Uncharacterized protein</fullName>
    </submittedName>
</protein>
<proteinExistence type="predicted"/>
<evidence type="ECO:0000313" key="1">
    <source>
        <dbReference type="EMBL" id="RQO96503.1"/>
    </source>
</evidence>
<organism evidence="1 2">
    <name type="scientific">Populus trichocarpa</name>
    <name type="common">Western balsam poplar</name>
    <name type="synonym">Populus balsamifera subsp. trichocarpa</name>
    <dbReference type="NCBI Taxonomy" id="3694"/>
    <lineage>
        <taxon>Eukaryota</taxon>
        <taxon>Viridiplantae</taxon>
        <taxon>Streptophyta</taxon>
        <taxon>Embryophyta</taxon>
        <taxon>Tracheophyta</taxon>
        <taxon>Spermatophyta</taxon>
        <taxon>Magnoliopsida</taxon>
        <taxon>eudicotyledons</taxon>
        <taxon>Gunneridae</taxon>
        <taxon>Pentapetalae</taxon>
        <taxon>rosids</taxon>
        <taxon>fabids</taxon>
        <taxon>Malpighiales</taxon>
        <taxon>Salicaceae</taxon>
        <taxon>Saliceae</taxon>
        <taxon>Populus</taxon>
    </lineage>
</organism>
<keyword evidence="2" id="KW-1185">Reference proteome</keyword>
<name>A0A3N7FLV8_POPTR</name>
<dbReference type="EMBL" id="CM009299">
    <property type="protein sequence ID" value="RQO96503.1"/>
    <property type="molecule type" value="Genomic_DNA"/>
</dbReference>
<dbReference type="InParanoid" id="A0A3N7FLV8"/>
<gene>
    <name evidence="1" type="ORF">POPTR_010G099025</name>
</gene>
<dbReference type="Proteomes" id="UP000006729">
    <property type="component" value="Chromosome 10"/>
</dbReference>